<dbReference type="GO" id="GO:0030254">
    <property type="term" value="P:protein secretion by the type III secretion system"/>
    <property type="evidence" value="ECO:0007669"/>
    <property type="project" value="InterPro"/>
</dbReference>
<reference evidence="1 2" key="1">
    <citation type="submission" date="2020-02" db="EMBL/GenBank/DDBJ databases">
        <title>Rhodobacter translucens sp. nov., a novel bacterium isolated from activated sludge.</title>
        <authorList>
            <person name="Liu J."/>
        </authorList>
    </citation>
    <scope>NUCLEOTIDE SEQUENCE [LARGE SCALE GENOMIC DNA]</scope>
    <source>
        <strain evidence="1 2">HX-7-19</strain>
    </source>
</reference>
<dbReference type="Proteomes" id="UP000474758">
    <property type="component" value="Unassembled WGS sequence"/>
</dbReference>
<name>A0A6M1U113_9RHOB</name>
<dbReference type="Pfam" id="PF05932">
    <property type="entry name" value="CesT"/>
    <property type="match status" value="1"/>
</dbReference>
<evidence type="ECO:0000313" key="2">
    <source>
        <dbReference type="Proteomes" id="UP000474758"/>
    </source>
</evidence>
<gene>
    <name evidence="1" type="ORF">G5V65_02360</name>
</gene>
<dbReference type="RefSeq" id="WP_165046805.1">
    <property type="nucleotide sequence ID" value="NZ_JAALFE010000001.1"/>
</dbReference>
<sequence>RGRVTWVKSQWKSSAQPGQLSAQINNLISELGLSALGTSPEGETEYHLDNPFRLVLTEIDAATLALFAPLHLPPELPRPRLLHRLLEANLQGVETGQGMMCLHHSNEIGYRDVLDLREMTIEQLQLRFVDFSLYFDFWRSEGIRILQVELGPGDPSVEGFLRL</sequence>
<proteinExistence type="predicted"/>
<dbReference type="AlphaFoldDB" id="A0A6M1U113"/>
<comment type="caution">
    <text evidence="1">The sequence shown here is derived from an EMBL/GenBank/DDBJ whole genome shotgun (WGS) entry which is preliminary data.</text>
</comment>
<dbReference type="CDD" id="cd16364">
    <property type="entry name" value="T3SC_I-like"/>
    <property type="match status" value="1"/>
</dbReference>
<dbReference type="InterPro" id="IPR010261">
    <property type="entry name" value="Tir_chaperone"/>
</dbReference>
<keyword evidence="2" id="KW-1185">Reference proteome</keyword>
<dbReference type="EMBL" id="JAALFE010000001">
    <property type="protein sequence ID" value="NGQ89725.1"/>
    <property type="molecule type" value="Genomic_DNA"/>
</dbReference>
<accession>A0A6M1U113</accession>
<organism evidence="1 2">
    <name type="scientific">Paragemmobacter kunshanensis</name>
    <dbReference type="NCBI Taxonomy" id="2583234"/>
    <lineage>
        <taxon>Bacteria</taxon>
        <taxon>Pseudomonadati</taxon>
        <taxon>Pseudomonadota</taxon>
        <taxon>Alphaproteobacteria</taxon>
        <taxon>Rhodobacterales</taxon>
        <taxon>Paracoccaceae</taxon>
        <taxon>Paragemmobacter</taxon>
    </lineage>
</organism>
<evidence type="ECO:0000313" key="1">
    <source>
        <dbReference type="EMBL" id="NGQ89725.1"/>
    </source>
</evidence>
<dbReference type="Gene3D" id="3.30.1460.10">
    <property type="match status" value="1"/>
</dbReference>
<feature type="non-terminal residue" evidence="1">
    <location>
        <position position="1"/>
    </location>
</feature>
<protein>
    <submittedName>
        <fullName evidence="1">Type III secretion system chaperone</fullName>
    </submittedName>
</protein>
<dbReference type="SUPFAM" id="SSF69635">
    <property type="entry name" value="Type III secretory system chaperone-like"/>
    <property type="match status" value="1"/>
</dbReference>